<dbReference type="InterPro" id="IPR052827">
    <property type="entry name" value="CHS_Export/Cell_Fusion_Reg"/>
</dbReference>
<feature type="domain" description="BRCT" evidence="3">
    <location>
        <begin position="163"/>
        <end position="251"/>
    </location>
</feature>
<dbReference type="Gene3D" id="6.20.120.50">
    <property type="match status" value="1"/>
</dbReference>
<dbReference type="InterPro" id="IPR001357">
    <property type="entry name" value="BRCT_dom"/>
</dbReference>
<dbReference type="GO" id="GO:0000747">
    <property type="term" value="P:conjugation with cellular fusion"/>
    <property type="evidence" value="ECO:0007669"/>
    <property type="project" value="TreeGrafter"/>
</dbReference>
<dbReference type="Gene3D" id="2.60.40.10">
    <property type="entry name" value="Immunoglobulins"/>
    <property type="match status" value="1"/>
</dbReference>
<dbReference type="InterPro" id="IPR031669">
    <property type="entry name" value="Fn3_2"/>
</dbReference>
<dbReference type="GO" id="GO:0046983">
    <property type="term" value="F:protein dimerization activity"/>
    <property type="evidence" value="ECO:0007669"/>
    <property type="project" value="InterPro"/>
</dbReference>
<dbReference type="Pfam" id="PF16892">
    <property type="entry name" value="CHS5_N"/>
    <property type="match status" value="1"/>
</dbReference>
<gene>
    <name evidence="5" type="ORF">CONLIGDRAFT_668843</name>
</gene>
<evidence type="ECO:0000313" key="6">
    <source>
        <dbReference type="Proteomes" id="UP000182658"/>
    </source>
</evidence>
<feature type="compositionally biased region" description="Acidic residues" evidence="2">
    <location>
        <begin position="310"/>
        <end position="323"/>
    </location>
</feature>
<feature type="domain" description="Fibronectin type-III" evidence="4">
    <location>
        <begin position="75"/>
        <end position="169"/>
    </location>
</feature>
<dbReference type="Pfam" id="PF00533">
    <property type="entry name" value="BRCT"/>
    <property type="match status" value="1"/>
</dbReference>
<dbReference type="Pfam" id="PF16893">
    <property type="entry name" value="fn3_2"/>
    <property type="match status" value="1"/>
</dbReference>
<feature type="compositionally biased region" description="Basic and acidic residues" evidence="2">
    <location>
        <begin position="371"/>
        <end position="402"/>
    </location>
</feature>
<dbReference type="SUPFAM" id="SSF49265">
    <property type="entry name" value="Fibronectin type III"/>
    <property type="match status" value="1"/>
</dbReference>
<accession>A0A1J7ITH6</accession>
<feature type="coiled-coil region" evidence="1">
    <location>
        <begin position="418"/>
        <end position="499"/>
    </location>
</feature>
<dbReference type="PROSITE" id="PS50853">
    <property type="entry name" value="FN3"/>
    <property type="match status" value="1"/>
</dbReference>
<name>A0A1J7ITH6_9PEZI</name>
<protein>
    <recommendedName>
        <fullName evidence="7">BRCT domain-containing protein</fullName>
    </recommendedName>
</protein>
<dbReference type="InterPro" id="IPR036116">
    <property type="entry name" value="FN3_sf"/>
</dbReference>
<dbReference type="CDD" id="cd06503">
    <property type="entry name" value="ATP-synt_Fo_b"/>
    <property type="match status" value="1"/>
</dbReference>
<dbReference type="PANTHER" id="PTHR47351">
    <property type="entry name" value="CHITIN BIOSYNTHESIS PROTEIN CHS5"/>
    <property type="match status" value="1"/>
</dbReference>
<organism evidence="5 6">
    <name type="scientific">Coniochaeta ligniaria NRRL 30616</name>
    <dbReference type="NCBI Taxonomy" id="1408157"/>
    <lineage>
        <taxon>Eukaryota</taxon>
        <taxon>Fungi</taxon>
        <taxon>Dikarya</taxon>
        <taxon>Ascomycota</taxon>
        <taxon>Pezizomycotina</taxon>
        <taxon>Sordariomycetes</taxon>
        <taxon>Sordariomycetidae</taxon>
        <taxon>Coniochaetales</taxon>
        <taxon>Coniochaetaceae</taxon>
        <taxon>Coniochaeta</taxon>
    </lineage>
</organism>
<evidence type="ECO:0000259" key="4">
    <source>
        <dbReference type="PROSITE" id="PS50853"/>
    </source>
</evidence>
<dbReference type="AlphaFoldDB" id="A0A1J7ITH6"/>
<dbReference type="PANTHER" id="PTHR47351:SF1">
    <property type="entry name" value="CHITIN BIOSYNTHESIS PROTEIN CHS5"/>
    <property type="match status" value="1"/>
</dbReference>
<evidence type="ECO:0000256" key="2">
    <source>
        <dbReference type="SAM" id="MobiDB-lite"/>
    </source>
</evidence>
<dbReference type="CDD" id="cd13945">
    <property type="entry name" value="Chs5_N"/>
    <property type="match status" value="1"/>
</dbReference>
<dbReference type="FunFam" id="2.60.40.10:FF:000453">
    <property type="entry name" value="Chitin biosynthesis protein CHS5"/>
    <property type="match status" value="1"/>
</dbReference>
<dbReference type="InterPro" id="IPR036420">
    <property type="entry name" value="BRCT_dom_sf"/>
</dbReference>
<reference evidence="5 6" key="1">
    <citation type="submission" date="2016-10" db="EMBL/GenBank/DDBJ databases">
        <title>Draft genome sequence of Coniochaeta ligniaria NRRL30616, a lignocellulolytic fungus for bioabatement of inhibitors in plant biomass hydrolysates.</title>
        <authorList>
            <consortium name="DOE Joint Genome Institute"/>
            <person name="Jimenez D.J."/>
            <person name="Hector R.E."/>
            <person name="Riley R."/>
            <person name="Sun H."/>
            <person name="Grigoriev I.V."/>
            <person name="Van Elsas J.D."/>
            <person name="Nichols N.N."/>
        </authorList>
    </citation>
    <scope>NUCLEOTIDE SEQUENCE [LARGE SCALE GENOMIC DNA]</scope>
    <source>
        <strain evidence="5 6">NRRL 30616</strain>
    </source>
</reference>
<dbReference type="CDD" id="cd17742">
    <property type="entry name" value="BRCT_CHS5_like"/>
    <property type="match status" value="1"/>
</dbReference>
<dbReference type="SUPFAM" id="SSF52113">
    <property type="entry name" value="BRCT domain"/>
    <property type="match status" value="1"/>
</dbReference>
<dbReference type="GO" id="GO:0006893">
    <property type="term" value="P:Golgi to plasma membrane transport"/>
    <property type="evidence" value="ECO:0007669"/>
    <property type="project" value="TreeGrafter"/>
</dbReference>
<evidence type="ECO:0000259" key="3">
    <source>
        <dbReference type="PROSITE" id="PS50172"/>
    </source>
</evidence>
<proteinExistence type="predicted"/>
<dbReference type="Gene3D" id="3.40.50.10190">
    <property type="entry name" value="BRCT domain"/>
    <property type="match status" value="1"/>
</dbReference>
<dbReference type="PROSITE" id="PS50172">
    <property type="entry name" value="BRCT"/>
    <property type="match status" value="1"/>
</dbReference>
<evidence type="ECO:0000256" key="1">
    <source>
        <dbReference type="SAM" id="Coils"/>
    </source>
</evidence>
<dbReference type="EMBL" id="KV875096">
    <property type="protein sequence ID" value="OIW30991.1"/>
    <property type="molecule type" value="Genomic_DNA"/>
</dbReference>
<feature type="region of interest" description="Disordered" evidence="2">
    <location>
        <begin position="257"/>
        <end position="402"/>
    </location>
</feature>
<evidence type="ECO:0008006" key="7">
    <source>
        <dbReference type="Google" id="ProtNLM"/>
    </source>
</evidence>
<dbReference type="GO" id="GO:0005802">
    <property type="term" value="C:trans-Golgi network"/>
    <property type="evidence" value="ECO:0007669"/>
    <property type="project" value="TreeGrafter"/>
</dbReference>
<dbReference type="Proteomes" id="UP000182658">
    <property type="component" value="Unassembled WGS sequence"/>
</dbReference>
<dbReference type="OrthoDB" id="245697at2759"/>
<dbReference type="GO" id="GO:0034044">
    <property type="term" value="C:exomer complex"/>
    <property type="evidence" value="ECO:0007669"/>
    <property type="project" value="TreeGrafter"/>
</dbReference>
<dbReference type="SMART" id="SM00292">
    <property type="entry name" value="BRCT"/>
    <property type="match status" value="1"/>
</dbReference>
<sequence length="539" mass="59940">MLVSLTVGKVDAGVTVLLTPDKRLIEFPSILLPPDISSGSIVDITVSRNTASETAAELSFRRLQDQIYASFGADRPLAPQLRCRNATQTSVVLEWDPIHLATADLVGLALFRNNQKAGNIPRPLAMHSTKISGLAVDTEYVFHLVLRTTAGTYTSDKVAVRTHKMTDLSGITITTGIMPGATREALSQAVERIGAKVVEGVRIDTTHFVTTEGRGVQWEKAVEMNIPVVRPEWVEACEKNGRILGVTKFYLDAVRPPVDERPTAPQTQKELPEQPKVETPVAESSAPALVAPQSGEVSAAQRKEEGGRSDEDEESSSSEEESEAADKVLRPSVDEQKVRADERDAQGLAARPKPTVEDEDDQDDDEDDNNEEKPPAAEKGTRSPEEQRRITDDRLKRVHAEVAKQEREIGLARRWAEANKAKKEADRAIKRAAAVAKQARQIELARQWVEADRAKKEADRAKERQIELARQWDEADRAKKEADRAVKRAAERARLERENELIGQSIQDLIVGGAWRRDGVRMNLLMDRRLEIHELLEEM</sequence>
<dbReference type="InterPro" id="IPR003961">
    <property type="entry name" value="FN3_dom"/>
</dbReference>
<feature type="compositionally biased region" description="Basic and acidic residues" evidence="2">
    <location>
        <begin position="324"/>
        <end position="345"/>
    </location>
</feature>
<evidence type="ECO:0000313" key="5">
    <source>
        <dbReference type="EMBL" id="OIW30991.1"/>
    </source>
</evidence>
<dbReference type="InParanoid" id="A0A1J7ITH6"/>
<keyword evidence="6" id="KW-1185">Reference proteome</keyword>
<feature type="compositionally biased region" description="Acidic residues" evidence="2">
    <location>
        <begin position="357"/>
        <end position="370"/>
    </location>
</feature>
<dbReference type="CDD" id="cd00063">
    <property type="entry name" value="FN3"/>
    <property type="match status" value="1"/>
</dbReference>
<keyword evidence="1" id="KW-0175">Coiled coil</keyword>
<dbReference type="InterPro" id="IPR031673">
    <property type="entry name" value="Chs5_N"/>
</dbReference>
<dbReference type="InterPro" id="IPR013783">
    <property type="entry name" value="Ig-like_fold"/>
</dbReference>